<protein>
    <submittedName>
        <fullName evidence="1">Uncharacterized protein</fullName>
    </submittedName>
</protein>
<dbReference type="GeneID" id="23681497"/>
<proteinExistence type="predicted"/>
<evidence type="ECO:0000313" key="1">
    <source>
        <dbReference type="EMBL" id="BAP28946.1"/>
    </source>
</evidence>
<dbReference type="RefSeq" id="YP_009126678.1">
    <property type="nucleotide sequence ID" value="NC_026611.1"/>
</dbReference>
<dbReference type="Proteomes" id="UP000202039">
    <property type="component" value="Segment"/>
</dbReference>
<dbReference type="KEGG" id="vg:23681497"/>
<sequence>MTLYDLYEIERLEDEIKAHKLQITRLKERIMGIIKRSNANKEKPHERA</sequence>
<organism evidence="1 2">
    <name type="scientific">Edwardsiella phage GF-2</name>
    <dbReference type="NCBI Taxonomy" id="1537091"/>
    <lineage>
        <taxon>Viruses</taxon>
        <taxon>Duplodnaviria</taxon>
        <taxon>Heunggongvirae</taxon>
        <taxon>Uroviricota</taxon>
        <taxon>Caudoviricetes</taxon>
        <taxon>Gofduovirus</taxon>
        <taxon>Gofduovirus GF2</taxon>
    </lineage>
</organism>
<name>A0A077K9Y6_9CAUD</name>
<keyword evidence="2" id="KW-1185">Reference proteome</keyword>
<reference evidence="1 2" key="1">
    <citation type="journal article" date="2015" name="Arch. Virol.">
        <title>Full-genome sequence of a novel myovirus, GF-2, infecting Edwardsiella tarda: comparison with other Edwardsiella myoviral genomes.</title>
        <authorList>
            <person name="Yasuike M."/>
            <person name="Nishiki I."/>
            <person name="Iwasaki Y."/>
            <person name="Nakamura Y."/>
            <person name="Fujiwara A."/>
            <person name="Sugaya E."/>
            <person name="Kawato Y."/>
            <person name="Nagai S."/>
            <person name="Kobayashi T."/>
            <person name="Ototake M."/>
            <person name="Nakai T."/>
        </authorList>
    </citation>
    <scope>NUCLEOTIDE SEQUENCE [LARGE SCALE GENOMIC DNA]</scope>
</reference>
<evidence type="ECO:0000313" key="2">
    <source>
        <dbReference type="Proteomes" id="UP000202039"/>
    </source>
</evidence>
<accession>A0A077K9Y6</accession>
<dbReference type="EMBL" id="AP014629">
    <property type="protein sequence ID" value="BAP28946.1"/>
    <property type="molecule type" value="Genomic_DNA"/>
</dbReference>